<dbReference type="PANTHER" id="PTHR44591">
    <property type="entry name" value="STRESS RESPONSE REGULATOR PROTEIN 1"/>
    <property type="match status" value="1"/>
</dbReference>
<proteinExistence type="predicted"/>
<reference evidence="4 5" key="1">
    <citation type="submission" date="2017-09" db="EMBL/GenBank/DDBJ databases">
        <title>Depth-based differentiation of microbial function through sediment-hosted aquifers and enrichment of novel symbionts in the deep terrestrial subsurface.</title>
        <authorList>
            <person name="Probst A.J."/>
            <person name="Ladd B."/>
            <person name="Jarett J.K."/>
            <person name="Geller-Mcgrath D.E."/>
            <person name="Sieber C.M."/>
            <person name="Emerson J.B."/>
            <person name="Anantharaman K."/>
            <person name="Thomas B.C."/>
            <person name="Malmstrom R."/>
            <person name="Stieglmeier M."/>
            <person name="Klingl A."/>
            <person name="Woyke T."/>
            <person name="Ryan C.M."/>
            <person name="Banfield J.F."/>
        </authorList>
    </citation>
    <scope>NUCLEOTIDE SEQUENCE [LARGE SCALE GENOMIC DNA]</scope>
    <source>
        <strain evidence="4">CG22_combo_CG10-13_8_21_14_all_38_20</strain>
    </source>
</reference>
<dbReference type="PROSITE" id="PS50110">
    <property type="entry name" value="RESPONSE_REGULATORY"/>
    <property type="match status" value="1"/>
</dbReference>
<dbReference type="SUPFAM" id="SSF52172">
    <property type="entry name" value="CheY-like"/>
    <property type="match status" value="1"/>
</dbReference>
<keyword evidence="1 2" id="KW-0597">Phosphoprotein</keyword>
<dbReference type="Pfam" id="PF00072">
    <property type="entry name" value="Response_reg"/>
    <property type="match status" value="1"/>
</dbReference>
<accession>A0A2H0BTS7</accession>
<dbReference type="PANTHER" id="PTHR44591:SF3">
    <property type="entry name" value="RESPONSE REGULATORY DOMAIN-CONTAINING PROTEIN"/>
    <property type="match status" value="1"/>
</dbReference>
<dbReference type="Gene3D" id="3.40.50.2300">
    <property type="match status" value="1"/>
</dbReference>
<evidence type="ECO:0000259" key="3">
    <source>
        <dbReference type="PROSITE" id="PS50110"/>
    </source>
</evidence>
<dbReference type="InterPro" id="IPR011006">
    <property type="entry name" value="CheY-like_superfamily"/>
</dbReference>
<feature type="domain" description="Response regulatory" evidence="3">
    <location>
        <begin position="7"/>
        <end position="124"/>
    </location>
</feature>
<dbReference type="Proteomes" id="UP000231246">
    <property type="component" value="Unassembled WGS sequence"/>
</dbReference>
<protein>
    <recommendedName>
        <fullName evidence="3">Response regulatory domain-containing protein</fullName>
    </recommendedName>
</protein>
<organism evidence="4 5">
    <name type="scientific">Candidatus Roizmanbacteria bacterium CG22_combo_CG10-13_8_21_14_all_38_20</name>
    <dbReference type="NCBI Taxonomy" id="1974862"/>
    <lineage>
        <taxon>Bacteria</taxon>
        <taxon>Candidatus Roizmaniibacteriota</taxon>
    </lineage>
</organism>
<evidence type="ECO:0000313" key="5">
    <source>
        <dbReference type="Proteomes" id="UP000231246"/>
    </source>
</evidence>
<gene>
    <name evidence="4" type="ORF">COW99_06215</name>
</gene>
<comment type="caution">
    <text evidence="4">The sequence shown here is derived from an EMBL/GenBank/DDBJ whole genome shotgun (WGS) entry which is preliminary data.</text>
</comment>
<dbReference type="EMBL" id="PCTA01000035">
    <property type="protein sequence ID" value="PIP61086.1"/>
    <property type="molecule type" value="Genomic_DNA"/>
</dbReference>
<name>A0A2H0BTS7_9BACT</name>
<dbReference type="CDD" id="cd00156">
    <property type="entry name" value="REC"/>
    <property type="match status" value="1"/>
</dbReference>
<dbReference type="GO" id="GO:0000160">
    <property type="term" value="P:phosphorelay signal transduction system"/>
    <property type="evidence" value="ECO:0007669"/>
    <property type="project" value="InterPro"/>
</dbReference>
<sequence>MVDKKHRILVVEDDQFIRDLYVELLTDEGYKVDWGQNGIEGYKKMSKGGYDLVLLDIIMPEMDGMQVMIKLSENTPKQPNKHIIFMTNLGEDKTLSEGKKLGVESHLIKSDLTPDQFLEKIALVLK</sequence>
<dbReference type="InterPro" id="IPR050595">
    <property type="entry name" value="Bact_response_regulator"/>
</dbReference>
<evidence type="ECO:0000256" key="1">
    <source>
        <dbReference type="ARBA" id="ARBA00022553"/>
    </source>
</evidence>
<dbReference type="InterPro" id="IPR001789">
    <property type="entry name" value="Sig_transdc_resp-reg_receiver"/>
</dbReference>
<dbReference type="SMART" id="SM00448">
    <property type="entry name" value="REC"/>
    <property type="match status" value="1"/>
</dbReference>
<evidence type="ECO:0000256" key="2">
    <source>
        <dbReference type="PROSITE-ProRule" id="PRU00169"/>
    </source>
</evidence>
<evidence type="ECO:0000313" key="4">
    <source>
        <dbReference type="EMBL" id="PIP61086.1"/>
    </source>
</evidence>
<dbReference type="AlphaFoldDB" id="A0A2H0BTS7"/>
<feature type="modified residue" description="4-aspartylphosphate" evidence="2">
    <location>
        <position position="56"/>
    </location>
</feature>